<name>A0AAU9EH55_9BACT</name>
<gene>
    <name evidence="2" type="ORF">FAK_31610</name>
</gene>
<dbReference type="Proteomes" id="UP001366166">
    <property type="component" value="Chromosome"/>
</dbReference>
<feature type="signal peptide" evidence="1">
    <location>
        <begin position="1"/>
        <end position="35"/>
    </location>
</feature>
<feature type="chain" id="PRO_5043314101" description="Nitrate ABC transporter substrate-binding protein" evidence="1">
    <location>
        <begin position="36"/>
        <end position="375"/>
    </location>
</feature>
<evidence type="ECO:0000313" key="3">
    <source>
        <dbReference type="Proteomes" id="UP001366166"/>
    </source>
</evidence>
<keyword evidence="1" id="KW-0732">Signal</keyword>
<accession>A0AAU9EH55</accession>
<protein>
    <recommendedName>
        <fullName evidence="4">Nitrate ABC transporter substrate-binding protein</fullName>
    </recommendedName>
</protein>
<dbReference type="EMBL" id="AP028679">
    <property type="protein sequence ID" value="BEQ16095.1"/>
    <property type="molecule type" value="Genomic_DNA"/>
</dbReference>
<evidence type="ECO:0000256" key="1">
    <source>
        <dbReference type="SAM" id="SignalP"/>
    </source>
</evidence>
<dbReference type="RefSeq" id="WP_338601442.1">
    <property type="nucleotide sequence ID" value="NZ_AP028679.1"/>
</dbReference>
<keyword evidence="3" id="KW-1185">Reference proteome</keyword>
<dbReference type="SUPFAM" id="SSF53850">
    <property type="entry name" value="Periplasmic binding protein-like II"/>
    <property type="match status" value="1"/>
</dbReference>
<dbReference type="Gene3D" id="3.40.190.10">
    <property type="entry name" value="Periplasmic binding protein-like II"/>
    <property type="match status" value="2"/>
</dbReference>
<evidence type="ECO:0000313" key="2">
    <source>
        <dbReference type="EMBL" id="BEQ16095.1"/>
    </source>
</evidence>
<sequence length="375" mass="41136">MMRKFSRLAKLTAVVAGLLLFSAALVGAGLTPAQAAEPVEITYGYHPYWTGGWSGVVIKQMGLWKKYLPKGSVVHFEAHLTGPPMVNALLADKMQVGTMGDMPSLVATTKKKQGDIRLVSVPMISNGQNCNLIVVRKDAPDFKSPEEAIKWMNGKLVAVHRGTCANRFLESVLKKNNIKPKRLQYMTIEVIASSFEAGKLDAAAMWEPHARKVVEQGFAKYAATGSPYNELDANFTLMRQDFIEKHPEAAKGWIKAEIEALQIMEKDPMAVAKMVMKETQGYTPKILWKALYEKHPKAVGGDDVVYVGEMIFSPQVLDLMKKGYEFLHSIKVLKSGDIPQGAINEGPVTEAMKEMGVKAPVAVIKGLPASAYTGE</sequence>
<reference evidence="3" key="1">
    <citation type="journal article" date="2023" name="Arch. Microbiol.">
        <title>Desulfoferula mesophilus gen. nov. sp. nov., a mesophilic sulfate-reducing bacterium isolated from a brackish lake sediment.</title>
        <authorList>
            <person name="Watanabe T."/>
            <person name="Yabe T."/>
            <person name="Tsuji J.M."/>
            <person name="Fukui M."/>
        </authorList>
    </citation>
    <scope>NUCLEOTIDE SEQUENCE [LARGE SCALE GENOMIC DNA]</scope>
    <source>
        <strain evidence="3">12FAK</strain>
    </source>
</reference>
<dbReference type="Pfam" id="PF13379">
    <property type="entry name" value="NMT1_2"/>
    <property type="match status" value="1"/>
</dbReference>
<dbReference type="PANTHER" id="PTHR30024">
    <property type="entry name" value="ALIPHATIC SULFONATES-BINDING PROTEIN-RELATED"/>
    <property type="match status" value="1"/>
</dbReference>
<dbReference type="KEGG" id="dmp:FAK_31610"/>
<evidence type="ECO:0008006" key="4">
    <source>
        <dbReference type="Google" id="ProtNLM"/>
    </source>
</evidence>
<dbReference type="AlphaFoldDB" id="A0AAU9EH55"/>
<proteinExistence type="predicted"/>
<organism evidence="2 3">
    <name type="scientific">Desulfoferula mesophila</name>
    <dbReference type="NCBI Taxonomy" id="3058419"/>
    <lineage>
        <taxon>Bacteria</taxon>
        <taxon>Pseudomonadati</taxon>
        <taxon>Thermodesulfobacteriota</taxon>
        <taxon>Desulfarculia</taxon>
        <taxon>Desulfarculales</taxon>
        <taxon>Desulfarculaceae</taxon>
        <taxon>Desulfoferula</taxon>
    </lineage>
</organism>